<proteinExistence type="predicted"/>
<accession>A0ABY2DZ35</accession>
<dbReference type="NCBIfam" id="TIGR00549">
    <property type="entry name" value="mevalon_kin"/>
    <property type="match status" value="1"/>
</dbReference>
<reference evidence="13 14" key="1">
    <citation type="submission" date="2019-03" db="EMBL/GenBank/DDBJ databases">
        <title>Genomic features of bacteria from cold environments.</title>
        <authorList>
            <person name="Shen L."/>
        </authorList>
    </citation>
    <scope>NUCLEOTIDE SEQUENCE [LARGE SCALE GENOMIC DNA]</scope>
    <source>
        <strain evidence="14">T3246-1</strain>
    </source>
</reference>
<feature type="domain" description="GHMP kinase N-terminal" evidence="11">
    <location>
        <begin position="123"/>
        <end position="198"/>
    </location>
</feature>
<gene>
    <name evidence="13" type="primary">mvk</name>
    <name evidence="13" type="ORF">EXU48_19715</name>
</gene>
<dbReference type="Proteomes" id="UP000504882">
    <property type="component" value="Unassembled WGS sequence"/>
</dbReference>
<evidence type="ECO:0000256" key="2">
    <source>
        <dbReference type="ARBA" id="ARBA00022516"/>
    </source>
</evidence>
<feature type="domain" description="GHMP kinase C-terminal" evidence="12">
    <location>
        <begin position="270"/>
        <end position="349"/>
    </location>
</feature>
<organism evidence="13 14">
    <name type="scientific">Occultella glacieicola</name>
    <dbReference type="NCBI Taxonomy" id="2518684"/>
    <lineage>
        <taxon>Bacteria</taxon>
        <taxon>Bacillati</taxon>
        <taxon>Actinomycetota</taxon>
        <taxon>Actinomycetes</taxon>
        <taxon>Micrococcales</taxon>
        <taxon>Ruaniaceae</taxon>
        <taxon>Occultella</taxon>
    </lineage>
</organism>
<keyword evidence="8" id="KW-0443">Lipid metabolism</keyword>
<keyword evidence="7" id="KW-0460">Magnesium</keyword>
<evidence type="ECO:0000256" key="5">
    <source>
        <dbReference type="ARBA" id="ARBA00022777"/>
    </source>
</evidence>
<evidence type="ECO:0000259" key="12">
    <source>
        <dbReference type="Pfam" id="PF08544"/>
    </source>
</evidence>
<evidence type="ECO:0000256" key="3">
    <source>
        <dbReference type="ARBA" id="ARBA00022679"/>
    </source>
</evidence>
<keyword evidence="3 13" id="KW-0808">Transferase</keyword>
<dbReference type="PANTHER" id="PTHR43290">
    <property type="entry name" value="MEVALONATE KINASE"/>
    <property type="match status" value="1"/>
</dbReference>
<name>A0ABY2DZ35_9MICO</name>
<dbReference type="PRINTS" id="PR00959">
    <property type="entry name" value="MEVGALKINASE"/>
</dbReference>
<evidence type="ECO:0000256" key="1">
    <source>
        <dbReference type="ARBA" id="ARBA00022490"/>
    </source>
</evidence>
<dbReference type="InterPro" id="IPR020568">
    <property type="entry name" value="Ribosomal_Su5_D2-typ_SF"/>
</dbReference>
<dbReference type="InterPro" id="IPR006205">
    <property type="entry name" value="Mev_gal_kin"/>
</dbReference>
<protein>
    <submittedName>
        <fullName evidence="13">Mevalonate kinase</fullName>
        <ecNumber evidence="13">2.7.1.36</ecNumber>
    </submittedName>
</protein>
<dbReference type="EC" id="2.7.1.36" evidence="13"/>
<comment type="caution">
    <text evidence="13">The sequence shown here is derived from an EMBL/GenBank/DDBJ whole genome shotgun (WGS) entry which is preliminary data.</text>
</comment>
<evidence type="ECO:0000256" key="10">
    <source>
        <dbReference type="SAM" id="MobiDB-lite"/>
    </source>
</evidence>
<dbReference type="SUPFAM" id="SSF55060">
    <property type="entry name" value="GHMP Kinase, C-terminal domain"/>
    <property type="match status" value="1"/>
</dbReference>
<comment type="pathway">
    <text evidence="9">Isoprenoid biosynthesis; isopentenyl diphosphate biosynthesis via mevalonate pathway; isopentenyl diphosphate from (R)-mevalonate: step 1/3.</text>
</comment>
<dbReference type="Gene3D" id="3.30.70.890">
    <property type="entry name" value="GHMP kinase, C-terminal domain"/>
    <property type="match status" value="1"/>
</dbReference>
<evidence type="ECO:0000259" key="11">
    <source>
        <dbReference type="Pfam" id="PF00288"/>
    </source>
</evidence>
<keyword evidence="6" id="KW-0067">ATP-binding</keyword>
<dbReference type="Pfam" id="PF00288">
    <property type="entry name" value="GHMP_kinases_N"/>
    <property type="match status" value="1"/>
</dbReference>
<dbReference type="PANTHER" id="PTHR43290:SF2">
    <property type="entry name" value="MEVALONATE KINASE"/>
    <property type="match status" value="1"/>
</dbReference>
<dbReference type="Gene3D" id="3.30.230.10">
    <property type="match status" value="1"/>
</dbReference>
<dbReference type="InterPro" id="IPR013750">
    <property type="entry name" value="GHMP_kinase_C_dom"/>
</dbReference>
<evidence type="ECO:0000256" key="7">
    <source>
        <dbReference type="ARBA" id="ARBA00022842"/>
    </source>
</evidence>
<dbReference type="EMBL" id="SMNA01000011">
    <property type="protein sequence ID" value="TDE89658.1"/>
    <property type="molecule type" value="Genomic_DNA"/>
</dbReference>
<evidence type="ECO:0000313" key="14">
    <source>
        <dbReference type="Proteomes" id="UP000504882"/>
    </source>
</evidence>
<keyword evidence="2" id="KW-0444">Lipid biosynthesis</keyword>
<evidence type="ECO:0000313" key="13">
    <source>
        <dbReference type="EMBL" id="TDE89658.1"/>
    </source>
</evidence>
<keyword evidence="4" id="KW-0547">Nucleotide-binding</keyword>
<dbReference type="InterPro" id="IPR036554">
    <property type="entry name" value="GHMP_kinase_C_sf"/>
</dbReference>
<dbReference type="InterPro" id="IPR006204">
    <property type="entry name" value="GHMP_kinase_N_dom"/>
</dbReference>
<dbReference type="InterPro" id="IPR014721">
    <property type="entry name" value="Ribsml_uS5_D2-typ_fold_subgr"/>
</dbReference>
<keyword evidence="5 13" id="KW-0418">Kinase</keyword>
<evidence type="ECO:0000256" key="6">
    <source>
        <dbReference type="ARBA" id="ARBA00022840"/>
    </source>
</evidence>
<keyword evidence="1" id="KW-0963">Cytoplasm</keyword>
<dbReference type="GO" id="GO:0004496">
    <property type="term" value="F:mevalonate kinase activity"/>
    <property type="evidence" value="ECO:0007669"/>
    <property type="project" value="UniProtKB-EC"/>
</dbReference>
<evidence type="ECO:0000256" key="4">
    <source>
        <dbReference type="ARBA" id="ARBA00022741"/>
    </source>
</evidence>
<sequence length="361" mass="36679">MATGAVGHDPTHTRKPCDATNPSRPVRPGRGLVMVASSPIVGAGRSTGVGAVDPVAVGAGHAKAILIGEHSVVYGHPAIALPLLPLRTVARLRAVPGPLSARHGDRRLPVADLPERFAPVGAAVTAALAHFGLPGDDLEIELDSDIPPGAGLGASAASAHAIVEAVRAHADRELDEEARFELVQTAERVAHGNPSGLDARATRARTPVAFNDGVTSRLELGASFSFAVADTGVRSPTRDAVAGVRSLVEADPDHGRELLERLAELTRTAAEDLRDGRIGDLGARLHAAQDTLDALGVGHPAIDRLVAAARAAGAAGAKLTGAGRGGCVIAVTDSPERAAEIVTAMRQAGAVGGWIVTAGGR</sequence>
<evidence type="ECO:0000256" key="8">
    <source>
        <dbReference type="ARBA" id="ARBA00023098"/>
    </source>
</evidence>
<evidence type="ECO:0000256" key="9">
    <source>
        <dbReference type="ARBA" id="ARBA00029438"/>
    </source>
</evidence>
<dbReference type="SUPFAM" id="SSF54211">
    <property type="entry name" value="Ribosomal protein S5 domain 2-like"/>
    <property type="match status" value="1"/>
</dbReference>
<dbReference type="Pfam" id="PF08544">
    <property type="entry name" value="GHMP_kinases_C"/>
    <property type="match status" value="1"/>
</dbReference>
<feature type="region of interest" description="Disordered" evidence="10">
    <location>
        <begin position="1"/>
        <end position="30"/>
    </location>
</feature>
<keyword evidence="14" id="KW-1185">Reference proteome</keyword>